<feature type="region of interest" description="Disordered" evidence="7">
    <location>
        <begin position="1"/>
        <end position="29"/>
    </location>
</feature>
<dbReference type="PROSITE" id="PS00344">
    <property type="entry name" value="GATA_ZN_FINGER_1"/>
    <property type="match status" value="1"/>
</dbReference>
<evidence type="ECO:0000259" key="8">
    <source>
        <dbReference type="PROSITE" id="PS50114"/>
    </source>
</evidence>
<dbReference type="AlphaFoldDB" id="A0A376BC25"/>
<evidence type="ECO:0000256" key="4">
    <source>
        <dbReference type="ARBA" id="ARBA00022833"/>
    </source>
</evidence>
<feature type="domain" description="GATA-type" evidence="8">
    <location>
        <begin position="248"/>
        <end position="301"/>
    </location>
</feature>
<dbReference type="GO" id="GO:0000981">
    <property type="term" value="F:DNA-binding transcription factor activity, RNA polymerase II-specific"/>
    <property type="evidence" value="ECO:0007669"/>
    <property type="project" value="TreeGrafter"/>
</dbReference>
<dbReference type="Pfam" id="PF00320">
    <property type="entry name" value="GATA"/>
    <property type="match status" value="1"/>
</dbReference>
<feature type="compositionally biased region" description="Low complexity" evidence="7">
    <location>
        <begin position="320"/>
        <end position="340"/>
    </location>
</feature>
<keyword evidence="2" id="KW-0479">Metal-binding</keyword>
<dbReference type="InterPro" id="IPR039355">
    <property type="entry name" value="Transcription_factor_GATA"/>
</dbReference>
<dbReference type="CDD" id="cd00202">
    <property type="entry name" value="ZnF_GATA"/>
    <property type="match status" value="1"/>
</dbReference>
<dbReference type="InterPro" id="IPR013088">
    <property type="entry name" value="Znf_NHR/GATA"/>
</dbReference>
<gene>
    <name evidence="9" type="ORF">SCODWIG_03911</name>
</gene>
<evidence type="ECO:0000256" key="3">
    <source>
        <dbReference type="ARBA" id="ARBA00022771"/>
    </source>
</evidence>
<evidence type="ECO:0000313" key="10">
    <source>
        <dbReference type="Proteomes" id="UP000262825"/>
    </source>
</evidence>
<comment type="subcellular location">
    <subcellularLocation>
        <location evidence="1">Nucleus</location>
    </subcellularLocation>
</comment>
<dbReference type="PROSITE" id="PS50114">
    <property type="entry name" value="GATA_ZN_FINGER_2"/>
    <property type="match status" value="1"/>
</dbReference>
<evidence type="ECO:0000256" key="5">
    <source>
        <dbReference type="ARBA" id="ARBA00023242"/>
    </source>
</evidence>
<proteinExistence type="predicted"/>
<dbReference type="EMBL" id="UFAJ01001188">
    <property type="protein sequence ID" value="SSD62149.1"/>
    <property type="molecule type" value="Genomic_DNA"/>
</dbReference>
<evidence type="ECO:0000256" key="7">
    <source>
        <dbReference type="SAM" id="MobiDB-lite"/>
    </source>
</evidence>
<keyword evidence="4" id="KW-0862">Zinc</keyword>
<keyword evidence="3 6" id="KW-0863">Zinc-finger</keyword>
<feature type="region of interest" description="Disordered" evidence="7">
    <location>
        <begin position="301"/>
        <end position="340"/>
    </location>
</feature>
<dbReference type="PANTHER" id="PTHR10071">
    <property type="entry name" value="TRANSCRIPTION FACTOR GATA FAMILY MEMBER"/>
    <property type="match status" value="1"/>
</dbReference>
<name>A0A376BC25_9ASCO</name>
<dbReference type="GO" id="GO:0000978">
    <property type="term" value="F:RNA polymerase II cis-regulatory region sequence-specific DNA binding"/>
    <property type="evidence" value="ECO:0007669"/>
    <property type="project" value="TreeGrafter"/>
</dbReference>
<evidence type="ECO:0000313" key="9">
    <source>
        <dbReference type="EMBL" id="SSD62149.1"/>
    </source>
</evidence>
<reference evidence="10" key="1">
    <citation type="submission" date="2018-06" db="EMBL/GenBank/DDBJ databases">
        <authorList>
            <person name="Guldener U."/>
        </authorList>
    </citation>
    <scope>NUCLEOTIDE SEQUENCE [LARGE SCALE GENOMIC DNA]</scope>
    <source>
        <strain evidence="10">UTAD17</strain>
    </source>
</reference>
<keyword evidence="10" id="KW-1185">Reference proteome</keyword>
<dbReference type="Proteomes" id="UP000262825">
    <property type="component" value="Unassembled WGS sequence"/>
</dbReference>
<dbReference type="VEuPathDB" id="FungiDB:SCODWIG_03911"/>
<dbReference type="GO" id="GO:0005634">
    <property type="term" value="C:nucleus"/>
    <property type="evidence" value="ECO:0007669"/>
    <property type="project" value="UniProtKB-SubCell"/>
</dbReference>
<dbReference type="GO" id="GO:0000122">
    <property type="term" value="P:negative regulation of transcription by RNA polymerase II"/>
    <property type="evidence" value="ECO:0007669"/>
    <property type="project" value="TreeGrafter"/>
</dbReference>
<organism evidence="9 10">
    <name type="scientific">Saccharomycodes ludwigii</name>
    <dbReference type="NCBI Taxonomy" id="36035"/>
    <lineage>
        <taxon>Eukaryota</taxon>
        <taxon>Fungi</taxon>
        <taxon>Dikarya</taxon>
        <taxon>Ascomycota</taxon>
        <taxon>Saccharomycotina</taxon>
        <taxon>Saccharomycetes</taxon>
        <taxon>Saccharomycodales</taxon>
        <taxon>Saccharomycodaceae</taxon>
        <taxon>Saccharomycodes</taxon>
    </lineage>
</organism>
<evidence type="ECO:0000256" key="6">
    <source>
        <dbReference type="PROSITE-ProRule" id="PRU00094"/>
    </source>
</evidence>
<feature type="compositionally biased region" description="Low complexity" evidence="7">
    <location>
        <begin position="360"/>
        <end position="382"/>
    </location>
</feature>
<dbReference type="GO" id="GO:0045944">
    <property type="term" value="P:positive regulation of transcription by RNA polymerase II"/>
    <property type="evidence" value="ECO:0007669"/>
    <property type="project" value="TreeGrafter"/>
</dbReference>
<feature type="compositionally biased region" description="Basic residues" evidence="7">
    <location>
        <begin position="1"/>
        <end position="11"/>
    </location>
</feature>
<dbReference type="FunFam" id="3.30.50.10:FF:000007">
    <property type="entry name" value="Nitrogen regulatory AreA, N-terminal"/>
    <property type="match status" value="1"/>
</dbReference>
<sequence length="391" mass="43131">MLHDHNKKIKKKDQEDNEPTNDNKQTTNNINLSLFDSMLEILPDELDYLTTNTATTTTTNDNYNKSHPIDISDNQQNGEIAQLWDFNVDEFMMTPSNSSGSATISAPNSYSSERNGGTNISLNDLNNTTTINNILLSSSNTSSNGTILLSNSVGNSLIENNTANTIPTSNNNNGLSNISKHFITPSSSSFRNTIIGSGVVGTPPYTNMSLLSHSSTVNNTNTKNNIRKNINTATKKSINNNNLPSNVAKPHVQCFNCKTFKTPLWRRDPQGNTLCNACGLFQKLHGTMRPLSMKTDVIKKRNTKKRGSNRKVEKTNVGITSNNNNSSSSTNLLMDNTTGDNNDSNSNIYYLSHFDVNNTNNNDNVRKNNNNDINNINNGDINNNKDRKSVV</sequence>
<feature type="region of interest" description="Disordered" evidence="7">
    <location>
        <begin position="360"/>
        <end position="391"/>
    </location>
</feature>
<dbReference type="PANTHER" id="PTHR10071:SF281">
    <property type="entry name" value="BOX A-BINDING FACTOR-RELATED"/>
    <property type="match status" value="1"/>
</dbReference>
<evidence type="ECO:0000256" key="1">
    <source>
        <dbReference type="ARBA" id="ARBA00004123"/>
    </source>
</evidence>
<dbReference type="GO" id="GO:0008270">
    <property type="term" value="F:zinc ion binding"/>
    <property type="evidence" value="ECO:0007669"/>
    <property type="project" value="UniProtKB-KW"/>
</dbReference>
<dbReference type="SMART" id="SM00401">
    <property type="entry name" value="ZnF_GATA"/>
    <property type="match status" value="1"/>
</dbReference>
<evidence type="ECO:0000256" key="2">
    <source>
        <dbReference type="ARBA" id="ARBA00022723"/>
    </source>
</evidence>
<dbReference type="PRINTS" id="PR00619">
    <property type="entry name" value="GATAZNFINGER"/>
</dbReference>
<dbReference type="SUPFAM" id="SSF57716">
    <property type="entry name" value="Glucocorticoid receptor-like (DNA-binding domain)"/>
    <property type="match status" value="1"/>
</dbReference>
<accession>A0A376BC25</accession>
<dbReference type="InterPro" id="IPR000679">
    <property type="entry name" value="Znf_GATA"/>
</dbReference>
<dbReference type="Gene3D" id="3.30.50.10">
    <property type="entry name" value="Erythroid Transcription Factor GATA-1, subunit A"/>
    <property type="match status" value="1"/>
</dbReference>
<protein>
    <recommendedName>
        <fullName evidence="8">GATA-type domain-containing protein</fullName>
    </recommendedName>
</protein>
<keyword evidence="5" id="KW-0539">Nucleus</keyword>
<feature type="compositionally biased region" description="Polar residues" evidence="7">
    <location>
        <begin position="20"/>
        <end position="29"/>
    </location>
</feature>